<gene>
    <name evidence="5" type="ORF">WFZ85_03025</name>
</gene>
<protein>
    <submittedName>
        <fullName evidence="5">Tetratricopeptide repeat protein</fullName>
    </submittedName>
</protein>
<dbReference type="Pfam" id="PF00515">
    <property type="entry name" value="TPR_1"/>
    <property type="match status" value="1"/>
</dbReference>
<feature type="signal peptide" evidence="3">
    <location>
        <begin position="1"/>
        <end position="17"/>
    </location>
</feature>
<dbReference type="RefSeq" id="WP_342694807.1">
    <property type="nucleotide sequence ID" value="NZ_JBCGDO010000002.1"/>
</dbReference>
<sequence>MKKILLLLLFVSQVFWAQTAFEQGNQQYQKENYQAAISSFESIINSGKQSAEVYFNLGNCYYKLHKVAPAIYNYEKALLLSPNDSEIKTNLDFARKMAIDDIKVIPKVGFDKLLADFTSKYYYDTWAWIAVVFAFLFLAFFAGYYFSQRTVMKRIFFFGMFLWLFGVFLSSASGFYEKNRIETERPAIVFAETAPVKSEPKNSASDAFVLHEGTKVYILESIANWKKIELTDETTGWIEENAIKEIKN</sequence>
<evidence type="ECO:0000313" key="6">
    <source>
        <dbReference type="Proteomes" id="UP001460072"/>
    </source>
</evidence>
<feature type="chain" id="PRO_5046827967" evidence="3">
    <location>
        <begin position="18"/>
        <end position="248"/>
    </location>
</feature>
<dbReference type="PROSITE" id="PS50005">
    <property type="entry name" value="TPR"/>
    <property type="match status" value="1"/>
</dbReference>
<evidence type="ECO:0000256" key="3">
    <source>
        <dbReference type="SAM" id="SignalP"/>
    </source>
</evidence>
<keyword evidence="2" id="KW-0812">Transmembrane</keyword>
<evidence type="ECO:0000256" key="2">
    <source>
        <dbReference type="SAM" id="Phobius"/>
    </source>
</evidence>
<proteinExistence type="predicted"/>
<dbReference type="SMART" id="SM00287">
    <property type="entry name" value="SH3b"/>
    <property type="match status" value="1"/>
</dbReference>
<dbReference type="InterPro" id="IPR003646">
    <property type="entry name" value="SH3-like_bac-type"/>
</dbReference>
<keyword evidence="2" id="KW-1133">Transmembrane helix</keyword>
<feature type="domain" description="SH3b" evidence="4">
    <location>
        <begin position="184"/>
        <end position="246"/>
    </location>
</feature>
<evidence type="ECO:0000313" key="5">
    <source>
        <dbReference type="EMBL" id="MEM0541579.1"/>
    </source>
</evidence>
<keyword evidence="2" id="KW-0472">Membrane</keyword>
<name>A0ABU9N410_9FLAO</name>
<feature type="transmembrane region" description="Helical" evidence="2">
    <location>
        <begin position="155"/>
        <end position="176"/>
    </location>
</feature>
<keyword evidence="3" id="KW-0732">Signal</keyword>
<evidence type="ECO:0000256" key="1">
    <source>
        <dbReference type="PROSITE-ProRule" id="PRU00339"/>
    </source>
</evidence>
<feature type="transmembrane region" description="Helical" evidence="2">
    <location>
        <begin position="126"/>
        <end position="146"/>
    </location>
</feature>
<organism evidence="5 6">
    <name type="scientific">Flavobacterium aureirubrum</name>
    <dbReference type="NCBI Taxonomy" id="3133147"/>
    <lineage>
        <taxon>Bacteria</taxon>
        <taxon>Pseudomonadati</taxon>
        <taxon>Bacteroidota</taxon>
        <taxon>Flavobacteriia</taxon>
        <taxon>Flavobacteriales</taxon>
        <taxon>Flavobacteriaceae</taxon>
        <taxon>Flavobacterium</taxon>
    </lineage>
</organism>
<dbReference type="SMART" id="SM00028">
    <property type="entry name" value="TPR"/>
    <property type="match status" value="2"/>
</dbReference>
<dbReference type="EMBL" id="JBCGDO010000002">
    <property type="protein sequence ID" value="MEM0541579.1"/>
    <property type="molecule type" value="Genomic_DNA"/>
</dbReference>
<dbReference type="InterPro" id="IPR019734">
    <property type="entry name" value="TPR_rpt"/>
</dbReference>
<keyword evidence="1" id="KW-0802">TPR repeat</keyword>
<dbReference type="Gene3D" id="2.30.30.40">
    <property type="entry name" value="SH3 Domains"/>
    <property type="match status" value="1"/>
</dbReference>
<comment type="caution">
    <text evidence="5">The sequence shown here is derived from an EMBL/GenBank/DDBJ whole genome shotgun (WGS) entry which is preliminary data.</text>
</comment>
<reference evidence="5 6" key="1">
    <citation type="submission" date="2024-03" db="EMBL/GenBank/DDBJ databases">
        <title>Two novel species of the genus Flavobacterium exhibiting potentially degradation of complex polysaccharides.</title>
        <authorList>
            <person name="Lian X."/>
        </authorList>
    </citation>
    <scope>NUCLEOTIDE SEQUENCE [LARGE SCALE GENOMIC DNA]</scope>
    <source>
        <strain evidence="6">j3</strain>
    </source>
</reference>
<evidence type="ECO:0000259" key="4">
    <source>
        <dbReference type="SMART" id="SM00287"/>
    </source>
</evidence>
<accession>A0ABU9N410</accession>
<dbReference type="InterPro" id="IPR011990">
    <property type="entry name" value="TPR-like_helical_dom_sf"/>
</dbReference>
<feature type="repeat" description="TPR" evidence="1">
    <location>
        <begin position="51"/>
        <end position="84"/>
    </location>
</feature>
<dbReference type="Gene3D" id="1.25.40.10">
    <property type="entry name" value="Tetratricopeptide repeat domain"/>
    <property type="match status" value="1"/>
</dbReference>
<dbReference type="Proteomes" id="UP001460072">
    <property type="component" value="Unassembled WGS sequence"/>
</dbReference>
<keyword evidence="6" id="KW-1185">Reference proteome</keyword>
<dbReference type="PROSITE" id="PS50293">
    <property type="entry name" value="TPR_REGION"/>
    <property type="match status" value="1"/>
</dbReference>
<dbReference type="SUPFAM" id="SSF48452">
    <property type="entry name" value="TPR-like"/>
    <property type="match status" value="1"/>
</dbReference>